<dbReference type="VEuPathDB" id="ToxoDB:EPH_0001470"/>
<sequence length="576" mass="64455">MRAGTLLLNQPPPEYEVSVHRGLKVQASLVLQRLPLVYREPLYEQRFRLFKEDWERRTNNTTVLDDEITYMQLPGHFLETQQQQEQREKQQQKTGDADLSELDMLLQQEGLVMDRHKMRKQRRKQQEDAETPGRSTSEAAAAAEREDRSLSQHPERVLLLLVKYGNGWQLPVEDRRHGQTMRQTLARLCMKQLGLREAPFIVGFAPAAMRKIRTNPKAVVQGREIFYYRAYHVPEQPQVSPPPDSPVRDWAWVPAEEAKRRMTASATYHAATAQVSLSSYRSPRLMMMRSFPLGVLAAALVCATGEGARFQASTLPAEKPGDLGTNEGYPSFAEYAPKHATGLPREGMQWYEDNTLTYLQGEPTTFTVEQTKATPHEASLTPTGGQPVEDVREIPQNIDPSIAMRHIGGIKTLLVSCLVFFFFLLLGFGIVDDSVYSGARTRRNISRKMEDMFVPFGMGTALLVSGLVELFSSLLKIRRGNVLGEPEPRIRGLIPFLVLGFICNVFPQPFMKTPPIRDYFLGLGGGFLGLFVSTLIQVVDHKLKKAAASDNTSTALASIGATPSSGVEAMPQPQTG</sequence>
<evidence type="ECO:0000313" key="4">
    <source>
        <dbReference type="Proteomes" id="UP000018201"/>
    </source>
</evidence>
<name>U6H102_9EIME</name>
<evidence type="ECO:0000313" key="3">
    <source>
        <dbReference type="EMBL" id="CDI86266.1"/>
    </source>
</evidence>
<evidence type="ECO:0000256" key="2">
    <source>
        <dbReference type="SAM" id="Phobius"/>
    </source>
</evidence>
<reference evidence="3" key="1">
    <citation type="submission" date="2013-10" db="EMBL/GenBank/DDBJ databases">
        <title>Genomic analysis of the causative agents of coccidiosis in chickens.</title>
        <authorList>
            <person name="Reid A.J."/>
            <person name="Blake D."/>
            <person name="Billington K."/>
            <person name="Browne H."/>
            <person name="Dunn M."/>
            <person name="Hung S."/>
            <person name="Kawahara F."/>
            <person name="Miranda-Saavedra D."/>
            <person name="Mourier T."/>
            <person name="Nagra H."/>
            <person name="Otto T.D."/>
            <person name="Rawlings N."/>
            <person name="Sanchez A."/>
            <person name="Sanders M."/>
            <person name="Subramaniam C."/>
            <person name="Tay Y."/>
            <person name="Dear P."/>
            <person name="Doerig C."/>
            <person name="Gruber A."/>
            <person name="Parkinson J."/>
            <person name="Shirley M."/>
            <person name="Wan K.L."/>
            <person name="Berriman M."/>
            <person name="Tomley F."/>
            <person name="Pain A."/>
        </authorList>
    </citation>
    <scope>NUCLEOTIDE SEQUENCE [LARGE SCALE GENOMIC DNA]</scope>
    <source>
        <strain evidence="3">Houghton</strain>
    </source>
</reference>
<feature type="region of interest" description="Disordered" evidence="1">
    <location>
        <begin position="114"/>
        <end position="150"/>
    </location>
</feature>
<dbReference type="InterPro" id="IPR040008">
    <property type="entry name" value="Ribosomal_mL46"/>
</dbReference>
<feature type="transmembrane region" description="Helical" evidence="2">
    <location>
        <begin position="413"/>
        <end position="431"/>
    </location>
</feature>
<dbReference type="PANTHER" id="PTHR13124:SF12">
    <property type="entry name" value="LARGE RIBOSOMAL SUBUNIT PROTEIN ML46"/>
    <property type="match status" value="1"/>
</dbReference>
<protein>
    <submittedName>
        <fullName evidence="3">Uncharacterized protein</fullName>
    </submittedName>
</protein>
<dbReference type="InterPro" id="IPR015797">
    <property type="entry name" value="NUDIX_hydrolase-like_dom_sf"/>
</dbReference>
<keyword evidence="2" id="KW-1133">Transmembrane helix</keyword>
<feature type="transmembrane region" description="Helical" evidence="2">
    <location>
        <begin position="452"/>
        <end position="470"/>
    </location>
</feature>
<dbReference type="PANTHER" id="PTHR13124">
    <property type="entry name" value="39S RIBOSOMAL PROTEIN L46, MITOCHONDRIAL PRECURSOR-RELATED"/>
    <property type="match status" value="1"/>
</dbReference>
<dbReference type="OrthoDB" id="414075at2759"/>
<evidence type="ECO:0000256" key="1">
    <source>
        <dbReference type="SAM" id="MobiDB-lite"/>
    </source>
</evidence>
<dbReference type="Gene3D" id="3.90.79.10">
    <property type="entry name" value="Nucleoside Triphosphate Pyrophosphohydrolase"/>
    <property type="match status" value="1"/>
</dbReference>
<dbReference type="AlphaFoldDB" id="U6H102"/>
<accession>U6H102</accession>
<keyword evidence="4" id="KW-1185">Reference proteome</keyword>
<feature type="transmembrane region" description="Helical" evidence="2">
    <location>
        <begin position="490"/>
        <end position="507"/>
    </location>
</feature>
<dbReference type="SUPFAM" id="SSF55811">
    <property type="entry name" value="Nudix"/>
    <property type="match status" value="1"/>
</dbReference>
<proteinExistence type="predicted"/>
<dbReference type="GO" id="GO:0005762">
    <property type="term" value="C:mitochondrial large ribosomal subunit"/>
    <property type="evidence" value="ECO:0007669"/>
    <property type="project" value="TreeGrafter"/>
</dbReference>
<keyword evidence="2" id="KW-0472">Membrane</keyword>
<keyword evidence="2" id="KW-0812">Transmembrane</keyword>
<organism evidence="3 4">
    <name type="scientific">Eimeria praecox</name>
    <dbReference type="NCBI Taxonomy" id="51316"/>
    <lineage>
        <taxon>Eukaryota</taxon>
        <taxon>Sar</taxon>
        <taxon>Alveolata</taxon>
        <taxon>Apicomplexa</taxon>
        <taxon>Conoidasida</taxon>
        <taxon>Coccidia</taxon>
        <taxon>Eucoccidiorida</taxon>
        <taxon>Eimeriorina</taxon>
        <taxon>Eimeriidae</taxon>
        <taxon>Eimeria</taxon>
    </lineage>
</organism>
<dbReference type="EMBL" id="HG695046">
    <property type="protein sequence ID" value="CDI86266.1"/>
    <property type="molecule type" value="Genomic_DNA"/>
</dbReference>
<gene>
    <name evidence="3" type="ORF">EPH_0001470</name>
</gene>
<dbReference type="Proteomes" id="UP000018201">
    <property type="component" value="Unassembled WGS sequence"/>
</dbReference>
<reference evidence="3" key="2">
    <citation type="submission" date="2013-10" db="EMBL/GenBank/DDBJ databases">
        <authorList>
            <person name="Aslett M."/>
        </authorList>
    </citation>
    <scope>NUCLEOTIDE SEQUENCE [LARGE SCALE GENOMIC DNA]</scope>
    <source>
        <strain evidence="3">Houghton</strain>
    </source>
</reference>
<dbReference type="GO" id="GO:0003735">
    <property type="term" value="F:structural constituent of ribosome"/>
    <property type="evidence" value="ECO:0007669"/>
    <property type="project" value="InterPro"/>
</dbReference>
<feature type="transmembrane region" description="Helical" evidence="2">
    <location>
        <begin position="519"/>
        <end position="539"/>
    </location>
</feature>